<name>A0A383BA10_9ZZZZ</name>
<reference evidence="1" key="1">
    <citation type="submission" date="2018-05" db="EMBL/GenBank/DDBJ databases">
        <authorList>
            <person name="Lanie J.A."/>
            <person name="Ng W.-L."/>
            <person name="Kazmierczak K.M."/>
            <person name="Andrzejewski T.M."/>
            <person name="Davidsen T.M."/>
            <person name="Wayne K.J."/>
            <person name="Tettelin H."/>
            <person name="Glass J.I."/>
            <person name="Rusch D."/>
            <person name="Podicherti R."/>
            <person name="Tsui H.-C.T."/>
            <person name="Winkler M.E."/>
        </authorList>
    </citation>
    <scope>NUCLEOTIDE SEQUENCE</scope>
</reference>
<gene>
    <name evidence="1" type="ORF">METZ01_LOCUS469453</name>
</gene>
<accession>A0A383BA10</accession>
<organism evidence="1">
    <name type="scientific">marine metagenome</name>
    <dbReference type="NCBI Taxonomy" id="408172"/>
    <lineage>
        <taxon>unclassified sequences</taxon>
        <taxon>metagenomes</taxon>
        <taxon>ecological metagenomes</taxon>
    </lineage>
</organism>
<dbReference type="AlphaFoldDB" id="A0A383BA10"/>
<proteinExistence type="predicted"/>
<feature type="non-terminal residue" evidence="1">
    <location>
        <position position="1"/>
    </location>
</feature>
<sequence>CIFIKGTPSDREEDSGILKMIARDVFPLAQVRQKLSRHINVMIDPGQNDENLLYTLKSDSNKNKGHCGLIIHLKSENGMIQRIRASKIGVNASKDFIQNLRGVFGNAHVWIS</sequence>
<protein>
    <submittedName>
        <fullName evidence="1">Uncharacterized protein</fullName>
    </submittedName>
</protein>
<evidence type="ECO:0000313" key="1">
    <source>
        <dbReference type="EMBL" id="SVE16599.1"/>
    </source>
</evidence>
<dbReference type="EMBL" id="UINC01198581">
    <property type="protein sequence ID" value="SVE16599.1"/>
    <property type="molecule type" value="Genomic_DNA"/>
</dbReference>